<sequence>MYRFQGYLSSITVFTHYRTEGALSPTFYVQHTRIRGIFTKKTGIRPILMFAYAIDY</sequence>
<name>A0A916ZCD1_9BACL</name>
<keyword evidence="2" id="KW-1185">Reference proteome</keyword>
<dbReference type="EMBL" id="BMHP01000004">
    <property type="protein sequence ID" value="GGD88145.1"/>
    <property type="molecule type" value="Genomic_DNA"/>
</dbReference>
<accession>A0A916ZCD1</accession>
<evidence type="ECO:0000313" key="1">
    <source>
        <dbReference type="EMBL" id="GGD88145.1"/>
    </source>
</evidence>
<dbReference type="Proteomes" id="UP000612456">
    <property type="component" value="Unassembled WGS sequence"/>
</dbReference>
<comment type="caution">
    <text evidence="1">The sequence shown here is derived from an EMBL/GenBank/DDBJ whole genome shotgun (WGS) entry which is preliminary data.</text>
</comment>
<reference evidence="1" key="2">
    <citation type="submission" date="2020-09" db="EMBL/GenBank/DDBJ databases">
        <authorList>
            <person name="Sun Q."/>
            <person name="Zhou Y."/>
        </authorList>
    </citation>
    <scope>NUCLEOTIDE SEQUENCE</scope>
    <source>
        <strain evidence="1">CGMCC 1.15178</strain>
    </source>
</reference>
<protein>
    <submittedName>
        <fullName evidence="1">Uncharacterized protein</fullName>
    </submittedName>
</protein>
<organism evidence="1 2">
    <name type="scientific">Paenibacillus nasutitermitis</name>
    <dbReference type="NCBI Taxonomy" id="1652958"/>
    <lineage>
        <taxon>Bacteria</taxon>
        <taxon>Bacillati</taxon>
        <taxon>Bacillota</taxon>
        <taxon>Bacilli</taxon>
        <taxon>Bacillales</taxon>
        <taxon>Paenibacillaceae</taxon>
        <taxon>Paenibacillus</taxon>
    </lineage>
</organism>
<reference evidence="1" key="1">
    <citation type="journal article" date="2014" name="Int. J. Syst. Evol. Microbiol.">
        <title>Complete genome sequence of Corynebacterium casei LMG S-19264T (=DSM 44701T), isolated from a smear-ripened cheese.</title>
        <authorList>
            <consortium name="US DOE Joint Genome Institute (JGI-PGF)"/>
            <person name="Walter F."/>
            <person name="Albersmeier A."/>
            <person name="Kalinowski J."/>
            <person name="Ruckert C."/>
        </authorList>
    </citation>
    <scope>NUCLEOTIDE SEQUENCE</scope>
    <source>
        <strain evidence="1">CGMCC 1.15178</strain>
    </source>
</reference>
<evidence type="ECO:0000313" key="2">
    <source>
        <dbReference type="Proteomes" id="UP000612456"/>
    </source>
</evidence>
<gene>
    <name evidence="1" type="ORF">GCM10010911_53310</name>
</gene>
<proteinExistence type="predicted"/>
<dbReference type="AlphaFoldDB" id="A0A916ZCD1"/>